<reference evidence="1 2" key="1">
    <citation type="submission" date="2018-03" db="EMBL/GenBank/DDBJ databases">
        <title>Draft Genome Sequences of the Obligatory Marine Myxobacteria Enhygromyxa salina SWB007.</title>
        <authorList>
            <person name="Poehlein A."/>
            <person name="Moghaddam J.A."/>
            <person name="Harms H."/>
            <person name="Alanjari M."/>
            <person name="Koenig G.M."/>
            <person name="Daniel R."/>
            <person name="Schaeberle T.F."/>
        </authorList>
    </citation>
    <scope>NUCLEOTIDE SEQUENCE [LARGE SCALE GENOMIC DNA]</scope>
    <source>
        <strain evidence="1 2">SWB007</strain>
    </source>
</reference>
<name>A0A2S9Y2L9_9BACT</name>
<dbReference type="Proteomes" id="UP000238823">
    <property type="component" value="Unassembled WGS sequence"/>
</dbReference>
<comment type="caution">
    <text evidence="1">The sequence shown here is derived from an EMBL/GenBank/DDBJ whole genome shotgun (WGS) entry which is preliminary data.</text>
</comment>
<protein>
    <submittedName>
        <fullName evidence="1">Uncharacterized protein</fullName>
    </submittedName>
</protein>
<evidence type="ECO:0000313" key="2">
    <source>
        <dbReference type="Proteomes" id="UP000238823"/>
    </source>
</evidence>
<accession>A0A2S9Y2L9</accession>
<organism evidence="1 2">
    <name type="scientific">Enhygromyxa salina</name>
    <dbReference type="NCBI Taxonomy" id="215803"/>
    <lineage>
        <taxon>Bacteria</taxon>
        <taxon>Pseudomonadati</taxon>
        <taxon>Myxococcota</taxon>
        <taxon>Polyangia</taxon>
        <taxon>Nannocystales</taxon>
        <taxon>Nannocystaceae</taxon>
        <taxon>Enhygromyxa</taxon>
    </lineage>
</organism>
<gene>
    <name evidence="1" type="ORF">ENSA7_63900</name>
</gene>
<dbReference type="EMBL" id="PVNL01000121">
    <property type="protein sequence ID" value="PRP99348.1"/>
    <property type="molecule type" value="Genomic_DNA"/>
</dbReference>
<evidence type="ECO:0000313" key="1">
    <source>
        <dbReference type="EMBL" id="PRP99348.1"/>
    </source>
</evidence>
<dbReference type="AlphaFoldDB" id="A0A2S9Y2L9"/>
<proteinExistence type="predicted"/>
<sequence>MMRDAVDVGLREVEAFVKWVRAGRTPGVTGAFERSWVALGSQRM</sequence>